<dbReference type="GO" id="GO:0022857">
    <property type="term" value="F:transmembrane transporter activity"/>
    <property type="evidence" value="ECO:0007669"/>
    <property type="project" value="InterPro"/>
</dbReference>
<evidence type="ECO:0000256" key="5">
    <source>
        <dbReference type="ARBA" id="ARBA00023136"/>
    </source>
</evidence>
<evidence type="ECO:0000256" key="6">
    <source>
        <dbReference type="SAM" id="Phobius"/>
    </source>
</evidence>
<evidence type="ECO:0000313" key="8">
    <source>
        <dbReference type="Proteomes" id="UP001146120"/>
    </source>
</evidence>
<accession>A0AAV2YMX7</accession>
<protein>
    <recommendedName>
        <fullName evidence="9">DUF580-domain-containing protein</fullName>
    </recommendedName>
</protein>
<dbReference type="Pfam" id="PF04515">
    <property type="entry name" value="Choline_transpo"/>
    <property type="match status" value="1"/>
</dbReference>
<gene>
    <name evidence="7" type="ORF">N0F65_012848</name>
</gene>
<keyword evidence="4 6" id="KW-1133">Transmembrane helix</keyword>
<dbReference type="Proteomes" id="UP001146120">
    <property type="component" value="Unassembled WGS sequence"/>
</dbReference>
<feature type="transmembrane region" description="Helical" evidence="6">
    <location>
        <begin position="505"/>
        <end position="524"/>
    </location>
</feature>
<dbReference type="InterPro" id="IPR007603">
    <property type="entry name" value="Choline_transptr-like"/>
</dbReference>
<evidence type="ECO:0000256" key="1">
    <source>
        <dbReference type="ARBA" id="ARBA00004141"/>
    </source>
</evidence>
<dbReference type="EMBL" id="DAKRPA010000231">
    <property type="protein sequence ID" value="DAZ94821.1"/>
    <property type="molecule type" value="Genomic_DNA"/>
</dbReference>
<comment type="caution">
    <text evidence="7">The sequence shown here is derived from an EMBL/GenBank/DDBJ whole genome shotgun (WGS) entry which is preliminary data.</text>
</comment>
<evidence type="ECO:0000256" key="3">
    <source>
        <dbReference type="ARBA" id="ARBA00022692"/>
    </source>
</evidence>
<keyword evidence="8" id="KW-1185">Reference proteome</keyword>
<reference evidence="7" key="1">
    <citation type="submission" date="2022-11" db="EMBL/GenBank/DDBJ databases">
        <authorList>
            <person name="Morgan W.R."/>
            <person name="Tartar A."/>
        </authorList>
    </citation>
    <scope>NUCLEOTIDE SEQUENCE</scope>
    <source>
        <strain evidence="7">ARSEF 373</strain>
    </source>
</reference>
<name>A0AAV2YMX7_9STRA</name>
<feature type="transmembrane region" description="Helical" evidence="6">
    <location>
        <begin position="777"/>
        <end position="797"/>
    </location>
</feature>
<proteinExistence type="inferred from homology"/>
<feature type="transmembrane region" description="Helical" evidence="6">
    <location>
        <begin position="473"/>
        <end position="499"/>
    </location>
</feature>
<sequence>MATVTDRIFVVVVDAADGVATENDGGSKACDSFHTIAQRGCSGFLAIPSTWMYLDAGIGFNALGHRAQPHGCGKHLEELLDVARNGGHAAFPYPTLPLTFLSSSSDSCALVRAAGVTQVHEIDAKNEAAAADLFEQQLSDPSNAKHLIMLHVNNVPQPGGWIDLLADRLLKAHSHQSFLFAVVQAAARPHQPVANAPHPLRPRQSVEKLYGKYLTEDPIMEPCPRLLYSFFQHDRTRQDEVQRFDERDIDDNGAYGTMHARVFMKEMAFRLGHAPKSDVCCKASLGETTLAPSFKGYLIIQRDPHHIIWNDGRVSYTSPRLRPSPDPIWVPADECGSSGQAKRCSDPAPKRSIDSTATASAHLIKTFAFAHGHEDDHEAMYHEVGEREPMLGGGPALHGGNVDKQPNGSVRSMRLETPAPKCNDMAFAIVFIVHVLVIAVFAFWKGVPTLAHQMNNPGSGTGPQPDTKAYNKIFGLSAGLMVIGLVLSGLWMKLLMAYAESMIRIALWLNAGMLLVFAVITFVANPIAACIFLLFAAINVCYIYAVQNRIGFASANLKTACAAVSQYSGVFVAALGLMVLQFVWLLFWAVSAIGVYQLFRESDPTCNMDNPNRPHQLCGGPGAGVAFFFMLISVYWGQQVIQNVLTCTTAGVVASWWYHPSPQSVTLGSLRRSFTTSFGSICFGSLLVAILNALSTIAHILREKAREDDNAVLACVACLAECIINCLRDMLEYINQWAYVYVGIYGYDFKTSGKAVMGLFTNRGWTAVINDDLTSSALGFGALGVGCVTACIGLLIAKFAPKAWFVVLGSQNGAFLVMGIFGFIAGVSMALVLSSVIVTSLHTVFVCFAEDPIAFSRNHPVEYESLVGGWRQFHNDALISAYGTAV</sequence>
<organism evidence="7 8">
    <name type="scientific">Lagenidium giganteum</name>
    <dbReference type="NCBI Taxonomy" id="4803"/>
    <lineage>
        <taxon>Eukaryota</taxon>
        <taxon>Sar</taxon>
        <taxon>Stramenopiles</taxon>
        <taxon>Oomycota</taxon>
        <taxon>Peronosporomycetes</taxon>
        <taxon>Pythiales</taxon>
        <taxon>Pythiaceae</taxon>
    </lineage>
</organism>
<feature type="transmembrane region" description="Helical" evidence="6">
    <location>
        <begin position="531"/>
        <end position="550"/>
    </location>
</feature>
<evidence type="ECO:0000256" key="4">
    <source>
        <dbReference type="ARBA" id="ARBA00022989"/>
    </source>
</evidence>
<feature type="transmembrane region" description="Helical" evidence="6">
    <location>
        <begin position="678"/>
        <end position="701"/>
    </location>
</feature>
<dbReference type="PANTHER" id="PTHR12385">
    <property type="entry name" value="CHOLINE TRANSPORTER-LIKE (SLC FAMILY 44)"/>
    <property type="match status" value="1"/>
</dbReference>
<comment type="similarity">
    <text evidence="2">Belongs to the CTL (choline transporter-like) family.</text>
</comment>
<keyword evidence="3 6" id="KW-0812">Transmembrane</keyword>
<keyword evidence="5 6" id="KW-0472">Membrane</keyword>
<evidence type="ECO:0000313" key="7">
    <source>
        <dbReference type="EMBL" id="DAZ94821.1"/>
    </source>
</evidence>
<comment type="subcellular location">
    <subcellularLocation>
        <location evidence="1">Membrane</location>
        <topology evidence="1">Multi-pass membrane protein</topology>
    </subcellularLocation>
</comment>
<evidence type="ECO:0000256" key="2">
    <source>
        <dbReference type="ARBA" id="ARBA00007168"/>
    </source>
</evidence>
<feature type="transmembrane region" description="Helical" evidence="6">
    <location>
        <begin position="617"/>
        <end position="635"/>
    </location>
</feature>
<reference evidence="7" key="2">
    <citation type="journal article" date="2023" name="Microbiol Resour">
        <title>Decontamination and Annotation of the Draft Genome Sequence of the Oomycete Lagenidium giganteum ARSEF 373.</title>
        <authorList>
            <person name="Morgan W.R."/>
            <person name="Tartar A."/>
        </authorList>
    </citation>
    <scope>NUCLEOTIDE SEQUENCE</scope>
    <source>
        <strain evidence="7">ARSEF 373</strain>
    </source>
</reference>
<dbReference type="AlphaFoldDB" id="A0AAV2YMX7"/>
<dbReference type="PANTHER" id="PTHR12385:SF4">
    <property type="entry name" value="PROTEIN PNS1"/>
    <property type="match status" value="1"/>
</dbReference>
<dbReference type="GO" id="GO:0016020">
    <property type="term" value="C:membrane"/>
    <property type="evidence" value="ECO:0007669"/>
    <property type="project" value="UniProtKB-SubCell"/>
</dbReference>
<feature type="transmembrane region" description="Helical" evidence="6">
    <location>
        <begin position="570"/>
        <end position="596"/>
    </location>
</feature>
<feature type="transmembrane region" description="Helical" evidence="6">
    <location>
        <begin position="425"/>
        <end position="444"/>
    </location>
</feature>
<evidence type="ECO:0008006" key="9">
    <source>
        <dbReference type="Google" id="ProtNLM"/>
    </source>
</evidence>